<dbReference type="GO" id="GO:0003677">
    <property type="term" value="F:DNA binding"/>
    <property type="evidence" value="ECO:0007669"/>
    <property type="project" value="InterPro"/>
</dbReference>
<dbReference type="Proteomes" id="UP000184536">
    <property type="component" value="Unassembled WGS sequence"/>
</dbReference>
<protein>
    <submittedName>
        <fullName evidence="5">Predicted ATPase</fullName>
    </submittedName>
</protein>
<dbReference type="Gene3D" id="1.25.40.10">
    <property type="entry name" value="Tetratricopeptide repeat domain"/>
    <property type="match status" value="3"/>
</dbReference>
<dbReference type="AlphaFoldDB" id="A0A1M6LYM9"/>
<dbReference type="InterPro" id="IPR005158">
    <property type="entry name" value="BTAD"/>
</dbReference>
<dbReference type="Gene3D" id="3.40.50.300">
    <property type="entry name" value="P-loop containing nucleotide triphosphate hydrolases"/>
    <property type="match status" value="1"/>
</dbReference>
<feature type="repeat" description="TPR" evidence="3">
    <location>
        <begin position="836"/>
        <end position="869"/>
    </location>
</feature>
<dbReference type="GO" id="GO:0005737">
    <property type="term" value="C:cytoplasm"/>
    <property type="evidence" value="ECO:0007669"/>
    <property type="project" value="TreeGrafter"/>
</dbReference>
<dbReference type="InterPro" id="IPR016032">
    <property type="entry name" value="Sig_transdc_resp-reg_C-effctor"/>
</dbReference>
<dbReference type="SMART" id="SM00028">
    <property type="entry name" value="TPR"/>
    <property type="match status" value="7"/>
</dbReference>
<keyword evidence="3" id="KW-0802">TPR repeat</keyword>
<accession>A0A1M6LYM9</accession>
<sequence>MQHITAKLLGTPTVTYEEKQVLFPFRKAEALFYYLLIKKKVQRDELVSLFWGEVEEEVAKKNLRNAVYMIRRIIGEDIILSPQRSILQVNPYWHIHCDVDVFLQGRENAIDLYQGEFLQGFLVKDAEAFEQWMFQQRDHYRDVYINSLHRRVRTCMSTRNLQQAENYCKQLIAAEAFDEQAHRTLMKIYSAQGYYNKGIEVYHRLVELLERELSISPDIKTIDVYETLLKERSLKEAQQKKDYRAFYYGRVKEQQLLERNYRYFWEGFQAQSVVLLGEAGIGKSRLLDQFMSRIHSKGVPIFLSYCYQAEENYLLKPWNKIFSELYLLLQRERIEIPQLWRNILGYIFPVFALDNPMTDMNPIEQVDFLKYQVAEKVILDFLREVAKHKKFILVFEDVHWMDDMSLSLIKNIVQQDQNRSILLLLSCREGYSKKIDAFFAQMAGLQYVHKLQLKRFDRIETADFASSMLPEYTFTEELHQLLYKETEGNPFFLVAALNNMRESGSIHEFTTKIEDLLNSRFMNISEESRKILNIASVFFDKVTFQNLLELSGKKDLVLMDILEELQDKHILMEVGEADRPGFIFTHQKLREYVYSKLSLSGRRILHQRIARLLEKKLRQDKRDIQYYSKLIYHFSKGGCKLAELKYTIKNLEEYLHFSHEVFPVVNDATMLQDGSLHLSPQQVRLQLQEAGRLLEEVEEEEKGNDHLKGLAMAYKHMLGRFHIRQGEYQEGILLIQQVIDEAIEMKDYVMALKGYRQMIYYCINIQEPDQMAVFLEKALRIAEDSGNQGELGVLMRLKGLERILSGQYEEAEICLKDAINIMQGLKDRDQYILNIAAAYNFMGEGKRHMRAFQDAIDYYEKAIALCEGKKLARGLSAFYTNAGQAAFDMGDEKKAKDYFKKALEIHGKLDSLWGRSIAQGYLAFLLTKEGSYQEALHHLMKAEEDCSKLQNPYETGILLRIKAQISQRMDTDKRLEEVFKQYLTDSVEDYCEEGIQILEKLKDCYEVEILNQLKRCR</sequence>
<dbReference type="Gene3D" id="1.10.10.10">
    <property type="entry name" value="Winged helix-like DNA-binding domain superfamily/Winged helix DNA-binding domain"/>
    <property type="match status" value="1"/>
</dbReference>
<dbReference type="RefSeq" id="WP_110941877.1">
    <property type="nucleotide sequence ID" value="NZ_FQZV01000040.1"/>
</dbReference>
<dbReference type="STRING" id="1121919.SAMN02745975_02813"/>
<organism evidence="5 6">
    <name type="scientific">Geosporobacter subterraneus DSM 17957</name>
    <dbReference type="NCBI Taxonomy" id="1121919"/>
    <lineage>
        <taxon>Bacteria</taxon>
        <taxon>Bacillati</taxon>
        <taxon>Bacillota</taxon>
        <taxon>Clostridia</taxon>
        <taxon>Peptostreptococcales</taxon>
        <taxon>Thermotaleaceae</taxon>
        <taxon>Geosporobacter</taxon>
    </lineage>
</organism>
<dbReference type="GO" id="GO:0004016">
    <property type="term" value="F:adenylate cyclase activity"/>
    <property type="evidence" value="ECO:0007669"/>
    <property type="project" value="TreeGrafter"/>
</dbReference>
<keyword evidence="1" id="KW-0547">Nucleotide-binding</keyword>
<dbReference type="PANTHER" id="PTHR16305">
    <property type="entry name" value="TESTICULAR SOLUBLE ADENYLYL CYCLASE"/>
    <property type="match status" value="1"/>
</dbReference>
<evidence type="ECO:0000313" key="5">
    <source>
        <dbReference type="EMBL" id="SHJ76309.1"/>
    </source>
</evidence>
<dbReference type="PROSITE" id="PS50005">
    <property type="entry name" value="TPR"/>
    <property type="match status" value="2"/>
</dbReference>
<dbReference type="SMART" id="SM01043">
    <property type="entry name" value="BTAD"/>
    <property type="match status" value="1"/>
</dbReference>
<dbReference type="SUPFAM" id="SSF52540">
    <property type="entry name" value="P-loop containing nucleoside triphosphate hydrolases"/>
    <property type="match status" value="1"/>
</dbReference>
<evidence type="ECO:0000256" key="2">
    <source>
        <dbReference type="ARBA" id="ARBA00022840"/>
    </source>
</evidence>
<feature type="domain" description="Bacterial transcriptional activator" evidence="4">
    <location>
        <begin position="97"/>
        <end position="229"/>
    </location>
</feature>
<keyword evidence="2" id="KW-0067">ATP-binding</keyword>
<evidence type="ECO:0000256" key="1">
    <source>
        <dbReference type="ARBA" id="ARBA00022741"/>
    </source>
</evidence>
<dbReference type="GO" id="GO:0006355">
    <property type="term" value="P:regulation of DNA-templated transcription"/>
    <property type="evidence" value="ECO:0007669"/>
    <property type="project" value="InterPro"/>
</dbReference>
<keyword evidence="6" id="KW-1185">Reference proteome</keyword>
<dbReference type="InterPro" id="IPR011990">
    <property type="entry name" value="TPR-like_helical_dom_sf"/>
</dbReference>
<dbReference type="Pfam" id="PF13424">
    <property type="entry name" value="TPR_12"/>
    <property type="match status" value="1"/>
</dbReference>
<dbReference type="InterPro" id="IPR019734">
    <property type="entry name" value="TPR_rpt"/>
</dbReference>
<dbReference type="InterPro" id="IPR027417">
    <property type="entry name" value="P-loop_NTPase"/>
</dbReference>
<dbReference type="GO" id="GO:0005524">
    <property type="term" value="F:ATP binding"/>
    <property type="evidence" value="ECO:0007669"/>
    <property type="project" value="UniProtKB-KW"/>
</dbReference>
<evidence type="ECO:0000313" key="6">
    <source>
        <dbReference type="Proteomes" id="UP000184536"/>
    </source>
</evidence>
<dbReference type="Pfam" id="PF13191">
    <property type="entry name" value="AAA_16"/>
    <property type="match status" value="1"/>
</dbReference>
<dbReference type="InterPro" id="IPR036388">
    <property type="entry name" value="WH-like_DNA-bd_sf"/>
</dbReference>
<gene>
    <name evidence="5" type="ORF">SAMN02745975_02813</name>
</gene>
<evidence type="ECO:0000259" key="4">
    <source>
        <dbReference type="SMART" id="SM01043"/>
    </source>
</evidence>
<dbReference type="EMBL" id="FQZV01000040">
    <property type="protein sequence ID" value="SHJ76309.1"/>
    <property type="molecule type" value="Genomic_DNA"/>
</dbReference>
<dbReference type="InterPro" id="IPR041664">
    <property type="entry name" value="AAA_16"/>
</dbReference>
<dbReference type="SUPFAM" id="SSF46894">
    <property type="entry name" value="C-terminal effector domain of the bipartite response regulators"/>
    <property type="match status" value="1"/>
</dbReference>
<dbReference type="Pfam" id="PF03704">
    <property type="entry name" value="BTAD"/>
    <property type="match status" value="1"/>
</dbReference>
<name>A0A1M6LYM9_9FIRM</name>
<proteinExistence type="predicted"/>
<dbReference type="PANTHER" id="PTHR16305:SF28">
    <property type="entry name" value="GUANYLATE CYCLASE DOMAIN-CONTAINING PROTEIN"/>
    <property type="match status" value="1"/>
</dbReference>
<dbReference type="SUPFAM" id="SSF48452">
    <property type="entry name" value="TPR-like"/>
    <property type="match status" value="2"/>
</dbReference>
<feature type="repeat" description="TPR" evidence="3">
    <location>
        <begin position="876"/>
        <end position="909"/>
    </location>
</feature>
<evidence type="ECO:0000256" key="3">
    <source>
        <dbReference type="PROSITE-ProRule" id="PRU00339"/>
    </source>
</evidence>
<dbReference type="OrthoDB" id="190810at2"/>
<reference evidence="6" key="1">
    <citation type="submission" date="2016-11" db="EMBL/GenBank/DDBJ databases">
        <authorList>
            <person name="Varghese N."/>
            <person name="Submissions S."/>
        </authorList>
    </citation>
    <scope>NUCLEOTIDE SEQUENCE [LARGE SCALE GENOMIC DNA]</scope>
    <source>
        <strain evidence="6">DSM 17957</strain>
    </source>
</reference>